<dbReference type="InterPro" id="IPR001478">
    <property type="entry name" value="PDZ"/>
</dbReference>
<feature type="compositionally biased region" description="Basic and acidic residues" evidence="3">
    <location>
        <begin position="1323"/>
        <end position="1336"/>
    </location>
</feature>
<dbReference type="FunCoup" id="A0A7R8UM87">
    <property type="interactions" value="196"/>
</dbReference>
<dbReference type="InterPro" id="IPR001331">
    <property type="entry name" value="GDS_CDC24_CS"/>
</dbReference>
<dbReference type="InterPro" id="IPR055230">
    <property type="entry name" value="PH_Tiam1/2"/>
</dbReference>
<feature type="compositionally biased region" description="Low complexity" evidence="3">
    <location>
        <begin position="322"/>
        <end position="339"/>
    </location>
</feature>
<dbReference type="Gene3D" id="6.10.140.680">
    <property type="match status" value="1"/>
</dbReference>
<dbReference type="GO" id="GO:0005085">
    <property type="term" value="F:guanyl-nucleotide exchange factor activity"/>
    <property type="evidence" value="ECO:0007669"/>
    <property type="project" value="UniProtKB-KW"/>
</dbReference>
<dbReference type="SMART" id="SM00325">
    <property type="entry name" value="RhoGEF"/>
    <property type="match status" value="1"/>
</dbReference>
<dbReference type="InterPro" id="IPR043537">
    <property type="entry name" value="Tiam1/Tiam2/Sif"/>
</dbReference>
<dbReference type="InterPro" id="IPR001849">
    <property type="entry name" value="PH_domain"/>
</dbReference>
<evidence type="ECO:0000259" key="7">
    <source>
        <dbReference type="PROSITE" id="PS50898"/>
    </source>
</evidence>
<evidence type="ECO:0000259" key="5">
    <source>
        <dbReference type="PROSITE" id="PS50010"/>
    </source>
</evidence>
<dbReference type="CDD" id="cd01255">
    <property type="entry name" value="PH2_Tiam1_2"/>
    <property type="match status" value="1"/>
</dbReference>
<feature type="compositionally biased region" description="Low complexity" evidence="3">
    <location>
        <begin position="570"/>
        <end position="584"/>
    </location>
</feature>
<dbReference type="PANTHER" id="PTHR46001:SF3">
    <property type="entry name" value="PROTEIN STILL LIFE, ISOFORM SIF TYPE 1"/>
    <property type="match status" value="1"/>
</dbReference>
<gene>
    <name evidence="8" type="ORF">HERILL_LOCUS6375</name>
</gene>
<evidence type="ECO:0000313" key="9">
    <source>
        <dbReference type="Proteomes" id="UP000594454"/>
    </source>
</evidence>
<sequence length="1695" mass="190203">MDVNQIQFYGQNSLQGDNVERCKISDDDRMSLTTAVSDEDDGESVMASPYKAKATGTAASSFNCTGAVRKAGFLSVKKWLLRKKHQIELARKRGWKGYWVCLKGTTLLFYPCDSREGRSVEAAPKHLIIVDGAIMQPIPEHPKRDYIFCLSTAFGDAYLFQAPCQVELENWVNSIHSACAAAFARHRGKTGTLHLLQEEIFRLEKAIESDHRLKHMAELQQSVVTDQGTQHQIQTQILQWEENLERLHCEQFRLRCYMASLQSGELPNPKSLLTHVSRPTKNTLNKLGIFTVSSFHAFICARSPSLLNNLLAGRGATKRRPPLLSRSNSGSSRRSMQMNSRDDPEKTFKVAMPDNSYATVYLRDAMSVEEFLASACVRKNLNPMEHFVRVKKRRDMEDHNYFVPHRNDLIESYLHNHEFVEVCMKILYQVELQRKTLEQMWGFSVEAELIENADRQDELCCYVSRVEDKSVAMQNGIIKGDEIMVINGAIVSDLDMMYLESVLQEEQSLCMMMRSSRTEPPEIGCIMRVTDDMIDSLVCPPPPSDPPVMSEEMISGLIVPAPGWSKDLYSPDAESSPAPSSTEPQMTSQGGKQTSRTSSFEIENLLKTAEQVTGFCRSPQETRKSSPTGSVASSVSNAMLTPSRQLTDAEKLRKVILELVDTERTYVKNLNNLLEYYLEPLKRETFLSNAEITALFGNIQEIVTFQRQFMQNLEEALELEPDFHKFEQPSQFKNVLFSIGSAFLYYVNHFKLYSSFCASHSKAQKVLHPNEGNQALQEFLAARNPKQQHSCTLESYLIKPIQRILKYPLLLQQLRNLTDPHAEEHLHLVEALKGMEKVAEHINEMQRIHEEYGAIFDHLFRQHQKSCKQPIDLSPGDLLYYGGVEWLNISDFLGKIKKGLELHAMCFVFKSAVVFLCKERLRQKKKLMGVSSKNTPNEVEIIRYQVLIPVTEVQVRASSAKDMDSHFLWELIHLRSQLQRRSEKVYVLSNSTADFRNAFLKTIRQIIRESVRNMSIPMKGLGGSMSSVSGISQHSASGSSQTLERPKQQITIIQGSQTLGKTKKKASAQRHSAGNIDYDNLSGSQEADDIPMCQPQPQGFRSRSKTVGDAADPPLPPKRYTTTTTTTISDHERMDPGTKSEGEEDSQQGTIKCKATLGKTPNHLTLSTTSTLSVGSTGSQARLIQSSHAPSNYQPVLMKDLGKNQSVSSTTTCTPTMTCSSSRVSPKQDLDVIEIFHKQSSPNGSNKNGGNGDQIDRVMDKHLSDLEHENLTDTVDIAKYMANLKEKHLESQQQQAADSSLSPEPQTIVENTIITAAEVSSPPRHESDSSDRTTERSEEDSEDNTSSSMNVIVIDKKVDKVFKSKSEKSSKTGESSKKSSSSKSPRSSIHLSHSPDRSKSQGSSPVRIIRVKSPKSSSDQEKRLSVSLSRDSSQDRLSGGRRTPSPRRASEGGILKRPQSPRNVGILKPSQSPCKARSPERSCLKKQLTPSSHECSTESRSPHLSPRSSVEYLSPDRSSSCRHHGQYTPRSSFDSRCSESNLDVPRPAIRSPRGSFDYRADTDRQNGNRKRSLSAHGSFDTTRSKSPEPHYQYYPIYDHPRPPTNGQYSGSYKPRLSKSLERSTSRESTSSSTYRYGVSPEHIYTIDSGPIRSQSAENAFAKYGSAYDSARSNESLARALEHPTCVECLYQRKPS</sequence>
<dbReference type="InterPro" id="IPR003116">
    <property type="entry name" value="RBD_dom"/>
</dbReference>
<feature type="region of interest" description="Disordered" evidence="3">
    <location>
        <begin position="1025"/>
        <end position="1149"/>
    </location>
</feature>
<feature type="compositionally biased region" description="Polar residues" evidence="3">
    <location>
        <begin position="585"/>
        <end position="597"/>
    </location>
</feature>
<dbReference type="Gene3D" id="2.30.42.10">
    <property type="match status" value="1"/>
</dbReference>
<feature type="compositionally biased region" description="Low complexity" evidence="3">
    <location>
        <begin position="1378"/>
        <end position="1392"/>
    </location>
</feature>
<dbReference type="Gene3D" id="2.30.29.30">
    <property type="entry name" value="Pleckstrin-homology domain (PH domain)/Phosphotyrosine-binding domain (PTB)"/>
    <property type="match status" value="2"/>
</dbReference>
<dbReference type="PROSITE" id="PS50003">
    <property type="entry name" value="PH_DOMAIN"/>
    <property type="match status" value="1"/>
</dbReference>
<evidence type="ECO:0000256" key="1">
    <source>
        <dbReference type="ARBA" id="ARBA00022658"/>
    </source>
</evidence>
<dbReference type="PROSITE" id="PS00741">
    <property type="entry name" value="DH_1"/>
    <property type="match status" value="1"/>
</dbReference>
<dbReference type="PROSITE" id="PS50898">
    <property type="entry name" value="RBD"/>
    <property type="match status" value="1"/>
</dbReference>
<accession>A0A7R8UM87</accession>
<keyword evidence="9" id="KW-1185">Reference proteome</keyword>
<proteinExistence type="predicted"/>
<keyword evidence="2" id="KW-0677">Repeat</keyword>
<dbReference type="PROSITE" id="PS50010">
    <property type="entry name" value="DH_2"/>
    <property type="match status" value="1"/>
</dbReference>
<dbReference type="InterPro" id="IPR040655">
    <property type="entry name" value="TIAM1_CC-Ex"/>
</dbReference>
<dbReference type="Proteomes" id="UP000594454">
    <property type="component" value="Chromosome 2"/>
</dbReference>
<dbReference type="CDD" id="cd00136">
    <property type="entry name" value="PDZ_canonical"/>
    <property type="match status" value="1"/>
</dbReference>
<feature type="compositionally biased region" description="Polar residues" evidence="3">
    <location>
        <begin position="1048"/>
        <end position="1060"/>
    </location>
</feature>
<dbReference type="SUPFAM" id="SSF50156">
    <property type="entry name" value="PDZ domain-like"/>
    <property type="match status" value="1"/>
</dbReference>
<feature type="compositionally biased region" description="Low complexity" evidence="3">
    <location>
        <begin position="1026"/>
        <end position="1040"/>
    </location>
</feature>
<feature type="compositionally biased region" description="Basic and acidic residues" evidence="3">
    <location>
        <begin position="1556"/>
        <end position="1566"/>
    </location>
</feature>
<feature type="compositionally biased region" description="Basic and acidic residues" evidence="3">
    <location>
        <begin position="1354"/>
        <end position="1377"/>
    </location>
</feature>
<dbReference type="FunFam" id="2.30.29.30:FF:000337">
    <property type="entry name" value="Protein still life, isoform SIF type"/>
    <property type="match status" value="1"/>
</dbReference>
<feature type="domain" description="RBD" evidence="7">
    <location>
        <begin position="346"/>
        <end position="413"/>
    </location>
</feature>
<dbReference type="SMART" id="SM00233">
    <property type="entry name" value="PH"/>
    <property type="match status" value="2"/>
</dbReference>
<dbReference type="SUPFAM" id="SSF50729">
    <property type="entry name" value="PH domain-like"/>
    <property type="match status" value="2"/>
</dbReference>
<feature type="region of interest" description="Disordered" evidence="3">
    <location>
        <begin position="566"/>
        <end position="597"/>
    </location>
</feature>
<keyword evidence="1" id="KW-0344">Guanine-nucleotide releasing factor</keyword>
<dbReference type="SMART" id="SM00228">
    <property type="entry name" value="PDZ"/>
    <property type="match status" value="1"/>
</dbReference>
<evidence type="ECO:0000256" key="2">
    <source>
        <dbReference type="ARBA" id="ARBA00022737"/>
    </source>
</evidence>
<feature type="compositionally biased region" description="Polar residues" evidence="3">
    <location>
        <begin position="1528"/>
        <end position="1541"/>
    </location>
</feature>
<feature type="compositionally biased region" description="Basic and acidic residues" evidence="3">
    <location>
        <begin position="1129"/>
        <end position="1141"/>
    </location>
</feature>
<dbReference type="InterPro" id="IPR011993">
    <property type="entry name" value="PH-like_dom_sf"/>
</dbReference>
<dbReference type="CDD" id="cd00160">
    <property type="entry name" value="RhoGEF"/>
    <property type="match status" value="1"/>
</dbReference>
<dbReference type="InterPro" id="IPR035899">
    <property type="entry name" value="DBL_dom_sf"/>
</dbReference>
<dbReference type="EMBL" id="LR899010">
    <property type="protein sequence ID" value="CAD7083411.1"/>
    <property type="molecule type" value="Genomic_DNA"/>
</dbReference>
<dbReference type="PROSITE" id="PS50106">
    <property type="entry name" value="PDZ"/>
    <property type="match status" value="1"/>
</dbReference>
<feature type="region of interest" description="Disordered" evidence="3">
    <location>
        <begin position="318"/>
        <end position="348"/>
    </location>
</feature>
<dbReference type="SUPFAM" id="SSF48065">
    <property type="entry name" value="DBL homology domain (DH-domain)"/>
    <property type="match status" value="1"/>
</dbReference>
<reference evidence="8 9" key="1">
    <citation type="submission" date="2020-11" db="EMBL/GenBank/DDBJ databases">
        <authorList>
            <person name="Wallbank WR R."/>
            <person name="Pardo Diaz C."/>
            <person name="Kozak K."/>
            <person name="Martin S."/>
            <person name="Jiggins C."/>
            <person name="Moest M."/>
            <person name="Warren A I."/>
            <person name="Generalovic N T."/>
            <person name="Byers J.R.P. K."/>
            <person name="Montejo-Kovacevich G."/>
            <person name="Yen C E."/>
        </authorList>
    </citation>
    <scope>NUCLEOTIDE SEQUENCE [LARGE SCALE GENOMIC DNA]</scope>
</reference>
<evidence type="ECO:0000313" key="8">
    <source>
        <dbReference type="EMBL" id="CAD7083411.1"/>
    </source>
</evidence>
<dbReference type="Pfam" id="PF00169">
    <property type="entry name" value="PH"/>
    <property type="match status" value="1"/>
</dbReference>
<feature type="domain" description="DH" evidence="5">
    <location>
        <begin position="651"/>
        <end position="845"/>
    </location>
</feature>
<evidence type="ECO:0000259" key="4">
    <source>
        <dbReference type="PROSITE" id="PS50003"/>
    </source>
</evidence>
<dbReference type="FunFam" id="2.30.29.30:FF:000065">
    <property type="entry name" value="T cell lymphoma invasion and metastasis 1"/>
    <property type="match status" value="1"/>
</dbReference>
<dbReference type="CDD" id="cd01230">
    <property type="entry name" value="PH1_Tiam1_2"/>
    <property type="match status" value="1"/>
</dbReference>
<feature type="domain" description="PDZ" evidence="6">
    <location>
        <begin position="429"/>
        <end position="505"/>
    </location>
</feature>
<dbReference type="InterPro" id="IPR000219">
    <property type="entry name" value="DH_dom"/>
</dbReference>
<dbReference type="Pfam" id="PF00621">
    <property type="entry name" value="RhoGEF"/>
    <property type="match status" value="1"/>
</dbReference>
<feature type="region of interest" description="Disordered" evidence="3">
    <location>
        <begin position="1314"/>
        <end position="1634"/>
    </location>
</feature>
<dbReference type="InterPro" id="IPR036034">
    <property type="entry name" value="PDZ_sf"/>
</dbReference>
<dbReference type="PANTHER" id="PTHR46001">
    <property type="entry name" value="TIAM (MAMMALIAN TUMOR INVASION AND METASTASIS FACTOR) HOMOLOG"/>
    <property type="match status" value="1"/>
</dbReference>
<dbReference type="Pfam" id="PF23014">
    <property type="entry name" value="PH_Tiam1"/>
    <property type="match status" value="1"/>
</dbReference>
<organism evidence="8 9">
    <name type="scientific">Hermetia illucens</name>
    <name type="common">Black soldier fly</name>
    <dbReference type="NCBI Taxonomy" id="343691"/>
    <lineage>
        <taxon>Eukaryota</taxon>
        <taxon>Metazoa</taxon>
        <taxon>Ecdysozoa</taxon>
        <taxon>Arthropoda</taxon>
        <taxon>Hexapoda</taxon>
        <taxon>Insecta</taxon>
        <taxon>Pterygota</taxon>
        <taxon>Neoptera</taxon>
        <taxon>Endopterygota</taxon>
        <taxon>Diptera</taxon>
        <taxon>Brachycera</taxon>
        <taxon>Stratiomyomorpha</taxon>
        <taxon>Stratiomyidae</taxon>
        <taxon>Hermetiinae</taxon>
        <taxon>Hermetia</taxon>
    </lineage>
</organism>
<protein>
    <recommendedName>
        <fullName evidence="10">Still life</fullName>
    </recommendedName>
</protein>
<dbReference type="SMART" id="SM00455">
    <property type="entry name" value="RBD"/>
    <property type="match status" value="1"/>
</dbReference>
<feature type="region of interest" description="Disordered" evidence="3">
    <location>
        <begin position="615"/>
        <end position="637"/>
    </location>
</feature>
<dbReference type="InParanoid" id="A0A7R8UM87"/>
<evidence type="ECO:0000256" key="3">
    <source>
        <dbReference type="SAM" id="MobiDB-lite"/>
    </source>
</evidence>
<name>A0A7R8UM87_HERIL</name>
<dbReference type="Pfam" id="PF02196">
    <property type="entry name" value="RBD"/>
    <property type="match status" value="1"/>
</dbReference>
<dbReference type="GO" id="GO:0007264">
    <property type="term" value="P:small GTPase-mediated signal transduction"/>
    <property type="evidence" value="ECO:0007669"/>
    <property type="project" value="InterPro"/>
</dbReference>
<dbReference type="OrthoDB" id="8059989at2759"/>
<dbReference type="Pfam" id="PF18385">
    <property type="entry name" value="Tiam_CC_Ex"/>
    <property type="match status" value="1"/>
</dbReference>
<feature type="compositionally biased region" description="Low complexity" evidence="3">
    <location>
        <begin position="1425"/>
        <end position="1442"/>
    </location>
</feature>
<evidence type="ECO:0000259" key="6">
    <source>
        <dbReference type="PROSITE" id="PS50106"/>
    </source>
</evidence>
<dbReference type="Gene3D" id="1.20.900.10">
    <property type="entry name" value="Dbl homology (DH) domain"/>
    <property type="match status" value="1"/>
</dbReference>
<evidence type="ECO:0008006" key="10">
    <source>
        <dbReference type="Google" id="ProtNLM"/>
    </source>
</evidence>
<feature type="compositionally biased region" description="Low complexity" evidence="3">
    <location>
        <begin position="625"/>
        <end position="636"/>
    </location>
</feature>
<feature type="domain" description="PH" evidence="4">
    <location>
        <begin position="67"/>
        <end position="180"/>
    </location>
</feature>